<dbReference type="EMBL" id="BNBE01000001">
    <property type="protein sequence ID" value="GHF90820.1"/>
    <property type="molecule type" value="Genomic_DNA"/>
</dbReference>
<feature type="transmembrane region" description="Helical" evidence="1">
    <location>
        <begin position="41"/>
        <end position="62"/>
    </location>
</feature>
<sequence>MTATAPSRFLRLVLRADAFAVSRTGTMTLIPVLTVLVGTDTAGGCTAAGVLFTAVVAAGVAARRHERAARPRS</sequence>
<feature type="transmembrane region" description="Helical" evidence="1">
    <location>
        <begin position="12"/>
        <end position="35"/>
    </location>
</feature>
<keyword evidence="1" id="KW-0812">Transmembrane</keyword>
<evidence type="ECO:0000313" key="3">
    <source>
        <dbReference type="Proteomes" id="UP000632849"/>
    </source>
</evidence>
<gene>
    <name evidence="2" type="ORF">GCM10017667_20030</name>
</gene>
<keyword evidence="3" id="KW-1185">Reference proteome</keyword>
<keyword evidence="1" id="KW-1133">Transmembrane helix</keyword>
<dbReference type="Proteomes" id="UP000632849">
    <property type="component" value="Unassembled WGS sequence"/>
</dbReference>
<name>A0A919BGX7_STRFL</name>
<evidence type="ECO:0000256" key="1">
    <source>
        <dbReference type="SAM" id="Phobius"/>
    </source>
</evidence>
<evidence type="ECO:0000313" key="2">
    <source>
        <dbReference type="EMBL" id="GHF90820.1"/>
    </source>
</evidence>
<reference evidence="2" key="2">
    <citation type="submission" date="2020-09" db="EMBL/GenBank/DDBJ databases">
        <authorList>
            <person name="Sun Q."/>
            <person name="Ohkuma M."/>
        </authorList>
    </citation>
    <scope>NUCLEOTIDE SEQUENCE</scope>
    <source>
        <strain evidence="2">JCM 4122</strain>
    </source>
</reference>
<accession>A0A919BGX7</accession>
<dbReference type="RefSeq" id="WP_190041309.1">
    <property type="nucleotide sequence ID" value="NZ_BNBE01000001.1"/>
</dbReference>
<comment type="caution">
    <text evidence="2">The sequence shown here is derived from an EMBL/GenBank/DDBJ whole genome shotgun (WGS) entry which is preliminary data.</text>
</comment>
<protein>
    <submittedName>
        <fullName evidence="2">Uncharacterized protein</fullName>
    </submittedName>
</protein>
<dbReference type="AlphaFoldDB" id="A0A919BGX7"/>
<proteinExistence type="predicted"/>
<keyword evidence="1" id="KW-0472">Membrane</keyword>
<reference evidence="2" key="1">
    <citation type="journal article" date="2014" name="Int. J. Syst. Evol. Microbiol.">
        <title>Complete genome sequence of Corynebacterium casei LMG S-19264T (=DSM 44701T), isolated from a smear-ripened cheese.</title>
        <authorList>
            <consortium name="US DOE Joint Genome Institute (JGI-PGF)"/>
            <person name="Walter F."/>
            <person name="Albersmeier A."/>
            <person name="Kalinowski J."/>
            <person name="Ruckert C."/>
        </authorList>
    </citation>
    <scope>NUCLEOTIDE SEQUENCE</scope>
    <source>
        <strain evidence="2">JCM 4122</strain>
    </source>
</reference>
<organism evidence="2 3">
    <name type="scientific">Streptomyces filamentosus</name>
    <name type="common">Streptomyces roseosporus</name>
    <dbReference type="NCBI Taxonomy" id="67294"/>
    <lineage>
        <taxon>Bacteria</taxon>
        <taxon>Bacillati</taxon>
        <taxon>Actinomycetota</taxon>
        <taxon>Actinomycetes</taxon>
        <taxon>Kitasatosporales</taxon>
        <taxon>Streptomycetaceae</taxon>
        <taxon>Streptomyces</taxon>
    </lineage>
</organism>